<dbReference type="EMBL" id="LAVV01006792">
    <property type="protein sequence ID" value="KNZ58289.1"/>
    <property type="molecule type" value="Genomic_DNA"/>
</dbReference>
<reference evidence="1 2" key="1">
    <citation type="submission" date="2015-08" db="EMBL/GenBank/DDBJ databases">
        <title>Next Generation Sequencing and Analysis of the Genome of Puccinia sorghi L Schw, the Causal Agent of Maize Common Rust.</title>
        <authorList>
            <person name="Rochi L."/>
            <person name="Burguener G."/>
            <person name="Darino M."/>
            <person name="Turjanski A."/>
            <person name="Kreff E."/>
            <person name="Dieguez M.J."/>
            <person name="Sacco F."/>
        </authorList>
    </citation>
    <scope>NUCLEOTIDE SEQUENCE [LARGE SCALE GENOMIC DNA]</scope>
    <source>
        <strain evidence="1 2">RO10H11247</strain>
    </source>
</reference>
<sequence length="62" mass="7184">MQFTHTAAGSVGLSFDYKECLKIVPNKQADVVKILDQMSSWELKDDIISQLKYNFPKFEHHL</sequence>
<evidence type="ECO:0000313" key="1">
    <source>
        <dbReference type="EMBL" id="KNZ58289.1"/>
    </source>
</evidence>
<dbReference type="VEuPathDB" id="FungiDB:VP01_195g5"/>
<dbReference type="Proteomes" id="UP000037035">
    <property type="component" value="Unassembled WGS sequence"/>
</dbReference>
<accession>A0A0L6VC46</accession>
<gene>
    <name evidence="1" type="ORF">VP01_195g5</name>
</gene>
<proteinExistence type="predicted"/>
<comment type="caution">
    <text evidence="1">The sequence shown here is derived from an EMBL/GenBank/DDBJ whole genome shotgun (WGS) entry which is preliminary data.</text>
</comment>
<keyword evidence="2" id="KW-1185">Reference proteome</keyword>
<dbReference type="AlphaFoldDB" id="A0A0L6VC46"/>
<evidence type="ECO:0000313" key="2">
    <source>
        <dbReference type="Proteomes" id="UP000037035"/>
    </source>
</evidence>
<protein>
    <submittedName>
        <fullName evidence="1">Uncharacterized protein</fullName>
    </submittedName>
</protein>
<name>A0A0L6VC46_9BASI</name>
<organism evidence="1 2">
    <name type="scientific">Puccinia sorghi</name>
    <dbReference type="NCBI Taxonomy" id="27349"/>
    <lineage>
        <taxon>Eukaryota</taxon>
        <taxon>Fungi</taxon>
        <taxon>Dikarya</taxon>
        <taxon>Basidiomycota</taxon>
        <taxon>Pucciniomycotina</taxon>
        <taxon>Pucciniomycetes</taxon>
        <taxon>Pucciniales</taxon>
        <taxon>Pucciniaceae</taxon>
        <taxon>Puccinia</taxon>
    </lineage>
</organism>